<evidence type="ECO:0000313" key="7">
    <source>
        <dbReference type="EMBL" id="SEI80169.1"/>
    </source>
</evidence>
<dbReference type="STRING" id="64971.SAMN05421831_110126"/>
<feature type="transmembrane region" description="Helical" evidence="5">
    <location>
        <begin position="36"/>
        <end position="54"/>
    </location>
</feature>
<feature type="domain" description="EamA" evidence="6">
    <location>
        <begin position="5"/>
        <end position="138"/>
    </location>
</feature>
<sequence>MSAWKGIAFRLLATGLFAGMALCVKKASVDAPVGQIVFWRSSLALIPIIVYLLYFNAFPKGLKTNNWKGHLQRSLYGCLAMFLSFISLSYLPLSIAAIFSFLAPLLAIPMASIYLGEKPSLYLICMVIFGFLGVLVTLLPSLYAPEITHAFLFGSGAGLLMAIVTALAKVKIKQLTKTEHAGSIAFYFALTCALVGAVTRFWGWPSLSSESLIWLVGAGLLGGSAHVVMTEAMARAPISTLAVFEYSAIFWALGLDYSFFGDIPDPISILGIMMIALAGLSVLRAQKIS</sequence>
<gene>
    <name evidence="7" type="ORF">SAMN05421831_110126</name>
</gene>
<dbReference type="Pfam" id="PF00892">
    <property type="entry name" value="EamA"/>
    <property type="match status" value="1"/>
</dbReference>
<feature type="transmembrane region" description="Helical" evidence="5">
    <location>
        <begin position="241"/>
        <end position="260"/>
    </location>
</feature>
<dbReference type="PANTHER" id="PTHR22911">
    <property type="entry name" value="ACYL-MALONYL CONDENSING ENZYME-RELATED"/>
    <property type="match status" value="1"/>
</dbReference>
<feature type="transmembrane region" description="Helical" evidence="5">
    <location>
        <begin position="97"/>
        <end position="115"/>
    </location>
</feature>
<dbReference type="InterPro" id="IPR037185">
    <property type="entry name" value="EmrE-like"/>
</dbReference>
<feature type="transmembrane region" description="Helical" evidence="5">
    <location>
        <begin position="184"/>
        <end position="205"/>
    </location>
</feature>
<accession>A0A1H6TJD5</accession>
<organism evidence="7 8">
    <name type="scientific">Allopseudospirillum japonicum</name>
    <dbReference type="NCBI Taxonomy" id="64971"/>
    <lineage>
        <taxon>Bacteria</taxon>
        <taxon>Pseudomonadati</taxon>
        <taxon>Pseudomonadota</taxon>
        <taxon>Gammaproteobacteria</taxon>
        <taxon>Oceanospirillales</taxon>
        <taxon>Oceanospirillaceae</taxon>
        <taxon>Allopseudospirillum</taxon>
    </lineage>
</organism>
<keyword evidence="3 5" id="KW-1133">Transmembrane helix</keyword>
<dbReference type="SUPFAM" id="SSF103481">
    <property type="entry name" value="Multidrug resistance efflux transporter EmrE"/>
    <property type="match status" value="2"/>
</dbReference>
<feature type="transmembrane region" description="Helical" evidence="5">
    <location>
        <begin position="74"/>
        <end position="91"/>
    </location>
</feature>
<reference evidence="8" key="1">
    <citation type="submission" date="2016-10" db="EMBL/GenBank/DDBJ databases">
        <authorList>
            <person name="Varghese N."/>
            <person name="Submissions S."/>
        </authorList>
    </citation>
    <scope>NUCLEOTIDE SEQUENCE [LARGE SCALE GENOMIC DNA]</scope>
    <source>
        <strain evidence="8">DSM 7165</strain>
    </source>
</reference>
<dbReference type="PANTHER" id="PTHR22911:SF6">
    <property type="entry name" value="SOLUTE CARRIER FAMILY 35 MEMBER G1"/>
    <property type="match status" value="1"/>
</dbReference>
<dbReference type="OrthoDB" id="148351at2"/>
<feature type="transmembrane region" description="Helical" evidence="5">
    <location>
        <begin position="150"/>
        <end position="172"/>
    </location>
</feature>
<dbReference type="AlphaFoldDB" id="A0A1H6TJD5"/>
<dbReference type="InterPro" id="IPR000620">
    <property type="entry name" value="EamA_dom"/>
</dbReference>
<dbReference type="GO" id="GO:0016020">
    <property type="term" value="C:membrane"/>
    <property type="evidence" value="ECO:0007669"/>
    <property type="project" value="UniProtKB-SubCell"/>
</dbReference>
<proteinExistence type="predicted"/>
<keyword evidence="4 5" id="KW-0472">Membrane</keyword>
<dbReference type="RefSeq" id="WP_093311260.1">
    <property type="nucleotide sequence ID" value="NZ_FNYH01000010.1"/>
</dbReference>
<evidence type="ECO:0000313" key="8">
    <source>
        <dbReference type="Proteomes" id="UP000242999"/>
    </source>
</evidence>
<comment type="subcellular location">
    <subcellularLocation>
        <location evidence="1">Membrane</location>
        <topology evidence="1">Multi-pass membrane protein</topology>
    </subcellularLocation>
</comment>
<keyword evidence="8" id="KW-1185">Reference proteome</keyword>
<evidence type="ECO:0000256" key="2">
    <source>
        <dbReference type="ARBA" id="ARBA00022692"/>
    </source>
</evidence>
<dbReference type="EMBL" id="FNYH01000010">
    <property type="protein sequence ID" value="SEI80169.1"/>
    <property type="molecule type" value="Genomic_DNA"/>
</dbReference>
<name>A0A1H6TJD5_9GAMM</name>
<evidence type="ECO:0000259" key="6">
    <source>
        <dbReference type="Pfam" id="PF00892"/>
    </source>
</evidence>
<protein>
    <submittedName>
        <fullName evidence="7">EamA-like transporter family protein</fullName>
    </submittedName>
</protein>
<evidence type="ECO:0000256" key="1">
    <source>
        <dbReference type="ARBA" id="ARBA00004141"/>
    </source>
</evidence>
<dbReference type="Proteomes" id="UP000242999">
    <property type="component" value="Unassembled WGS sequence"/>
</dbReference>
<feature type="transmembrane region" description="Helical" evidence="5">
    <location>
        <begin position="266"/>
        <end position="283"/>
    </location>
</feature>
<evidence type="ECO:0000256" key="4">
    <source>
        <dbReference type="ARBA" id="ARBA00023136"/>
    </source>
</evidence>
<evidence type="ECO:0000256" key="3">
    <source>
        <dbReference type="ARBA" id="ARBA00022989"/>
    </source>
</evidence>
<feature type="transmembrane region" description="Helical" evidence="5">
    <location>
        <begin position="211"/>
        <end position="229"/>
    </location>
</feature>
<feature type="transmembrane region" description="Helical" evidence="5">
    <location>
        <begin position="122"/>
        <end position="144"/>
    </location>
</feature>
<evidence type="ECO:0000256" key="5">
    <source>
        <dbReference type="SAM" id="Phobius"/>
    </source>
</evidence>
<keyword evidence="2 5" id="KW-0812">Transmembrane</keyword>